<dbReference type="SUPFAM" id="SSF48239">
    <property type="entry name" value="Terpenoid cyclases/Protein prenyltransferases"/>
    <property type="match status" value="1"/>
</dbReference>
<protein>
    <submittedName>
        <fullName evidence="5">Uncharacterized protein</fullName>
    </submittedName>
</protein>
<dbReference type="GO" id="GO:0000287">
    <property type="term" value="F:magnesium ion binding"/>
    <property type="evidence" value="ECO:0007669"/>
    <property type="project" value="InterPro"/>
</dbReference>
<evidence type="ECO:0000313" key="6">
    <source>
        <dbReference type="Proteomes" id="UP000636709"/>
    </source>
</evidence>
<keyword evidence="6" id="KW-1185">Reference proteome</keyword>
<dbReference type="PANTHER" id="PTHR31225:SF230">
    <property type="entry name" value="TERPENE SYNTHASE TPS27"/>
    <property type="match status" value="1"/>
</dbReference>
<dbReference type="EMBL" id="JACEFO010001687">
    <property type="protein sequence ID" value="KAF8721047.1"/>
    <property type="molecule type" value="Genomic_DNA"/>
</dbReference>
<organism evidence="5 6">
    <name type="scientific">Digitaria exilis</name>
    <dbReference type="NCBI Taxonomy" id="1010633"/>
    <lineage>
        <taxon>Eukaryota</taxon>
        <taxon>Viridiplantae</taxon>
        <taxon>Streptophyta</taxon>
        <taxon>Embryophyta</taxon>
        <taxon>Tracheophyta</taxon>
        <taxon>Spermatophyta</taxon>
        <taxon>Magnoliopsida</taxon>
        <taxon>Liliopsida</taxon>
        <taxon>Poales</taxon>
        <taxon>Poaceae</taxon>
        <taxon>PACMAD clade</taxon>
        <taxon>Panicoideae</taxon>
        <taxon>Panicodae</taxon>
        <taxon>Paniceae</taxon>
        <taxon>Anthephorinae</taxon>
        <taxon>Digitaria</taxon>
    </lineage>
</organism>
<evidence type="ECO:0000313" key="5">
    <source>
        <dbReference type="EMBL" id="KAF8721047.1"/>
    </source>
</evidence>
<dbReference type="Proteomes" id="UP000636709">
    <property type="component" value="Unassembled WGS sequence"/>
</dbReference>
<dbReference type="InterPro" id="IPR036965">
    <property type="entry name" value="Terpene_synth_N_sf"/>
</dbReference>
<evidence type="ECO:0000256" key="2">
    <source>
        <dbReference type="SAM" id="MobiDB-lite"/>
    </source>
</evidence>
<dbReference type="Gene3D" id="1.50.10.130">
    <property type="entry name" value="Terpene synthase, N-terminal domain"/>
    <property type="match status" value="1"/>
</dbReference>
<dbReference type="InterPro" id="IPR050148">
    <property type="entry name" value="Terpene_synthase-like"/>
</dbReference>
<reference evidence="5" key="1">
    <citation type="submission" date="2020-07" db="EMBL/GenBank/DDBJ databases">
        <title>Genome sequence and genetic diversity analysis of an under-domesticated orphan crop, white fonio (Digitaria exilis).</title>
        <authorList>
            <person name="Bennetzen J.L."/>
            <person name="Chen S."/>
            <person name="Ma X."/>
            <person name="Wang X."/>
            <person name="Yssel A.E.J."/>
            <person name="Chaluvadi S.R."/>
            <person name="Johnson M."/>
            <person name="Gangashetty P."/>
            <person name="Hamidou F."/>
            <person name="Sanogo M.D."/>
            <person name="Zwaenepoel A."/>
            <person name="Wallace J."/>
            <person name="Van De Peer Y."/>
            <person name="Van Deynze A."/>
        </authorList>
    </citation>
    <scope>NUCLEOTIDE SEQUENCE</scope>
    <source>
        <tissue evidence="5">Leaves</tissue>
    </source>
</reference>
<dbReference type="InterPro" id="IPR001906">
    <property type="entry name" value="Terpene_synth_N"/>
</dbReference>
<proteinExistence type="predicted"/>
<evidence type="ECO:0000259" key="3">
    <source>
        <dbReference type="Pfam" id="PF01397"/>
    </source>
</evidence>
<dbReference type="Gene3D" id="1.10.600.10">
    <property type="entry name" value="Farnesyl Diphosphate Synthase"/>
    <property type="match status" value="1"/>
</dbReference>
<dbReference type="InterPro" id="IPR008930">
    <property type="entry name" value="Terpenoid_cyclase/PrenylTrfase"/>
</dbReference>
<comment type="caution">
    <text evidence="5">The sequence shown here is derived from an EMBL/GenBank/DDBJ whole genome shotgun (WGS) entry which is preliminary data.</text>
</comment>
<feature type="domain" description="Terpene synthase metal-binding" evidence="4">
    <location>
        <begin position="214"/>
        <end position="344"/>
    </location>
</feature>
<dbReference type="OrthoDB" id="1877784at2759"/>
<dbReference type="InterPro" id="IPR008949">
    <property type="entry name" value="Isoprenoid_synthase_dom_sf"/>
</dbReference>
<evidence type="ECO:0000259" key="4">
    <source>
        <dbReference type="Pfam" id="PF03936"/>
    </source>
</evidence>
<feature type="region of interest" description="Disordered" evidence="2">
    <location>
        <begin position="1"/>
        <end position="23"/>
    </location>
</feature>
<keyword evidence="1" id="KW-0479">Metal-binding</keyword>
<dbReference type="Pfam" id="PF01397">
    <property type="entry name" value="Terpene_synth"/>
    <property type="match status" value="1"/>
</dbReference>
<evidence type="ECO:0000256" key="1">
    <source>
        <dbReference type="ARBA" id="ARBA00022723"/>
    </source>
</evidence>
<sequence>MGTCNPVPAPLFSAPEHRKSRSPAYYTPSPWGDFFLSHQPCAPSQVKQWNEGEVRHIVRDAFASSSDMAPKLELVDTLQRLGVGYHFKDEIDGLLRDVHHRDTHQHNQEGVCGDDADELYVTSLRFYLLRKHGYRVSSDVFVKFRDDHGNFASGDVNSLLVLYDAAHLRTRGEEVLDSAIAFTRIRLRSLIDSLEPELAKEVQCTKINHQIGGSRWDEQDLELFPAYMKALYTNILHNINDIIQELKLRNNSHAGLVKELLIDITRCYHAEVKWRDDHYVPAKVEEHLQLSAPSSACMHITNLAFISLGDVATREDIQWVSSYPKIIRSVCIIARISNDIMSHEVPILSLLHCFLSVNELFPLFYFSSFDEAGTSFRARGSTVQTCMKEHGFTAEQAREELGALVDGSWMDIVEECLDARRPMELLEKVVNLARGMDHMYKREDAYTFPIGLKDAITSVLVDSV</sequence>
<dbReference type="PANTHER" id="PTHR31225">
    <property type="entry name" value="OS04G0344100 PROTEIN-RELATED"/>
    <property type="match status" value="1"/>
</dbReference>
<dbReference type="Pfam" id="PF03936">
    <property type="entry name" value="Terpene_synth_C"/>
    <property type="match status" value="1"/>
</dbReference>
<dbReference type="GO" id="GO:0010333">
    <property type="term" value="F:terpene synthase activity"/>
    <property type="evidence" value="ECO:0007669"/>
    <property type="project" value="InterPro"/>
</dbReference>
<dbReference type="SUPFAM" id="SSF48576">
    <property type="entry name" value="Terpenoid synthases"/>
    <property type="match status" value="1"/>
</dbReference>
<name>A0A835EUG8_9POAL</name>
<dbReference type="GO" id="GO:0016114">
    <property type="term" value="P:terpenoid biosynthetic process"/>
    <property type="evidence" value="ECO:0007669"/>
    <property type="project" value="InterPro"/>
</dbReference>
<accession>A0A835EUG8</accession>
<dbReference type="InterPro" id="IPR005630">
    <property type="entry name" value="Terpene_synthase_metal-bd"/>
</dbReference>
<feature type="domain" description="Terpene synthase N-terminal" evidence="3">
    <location>
        <begin position="31"/>
        <end position="204"/>
    </location>
</feature>
<gene>
    <name evidence="5" type="ORF">HU200_023461</name>
</gene>
<dbReference type="AlphaFoldDB" id="A0A835EUG8"/>